<evidence type="ECO:0000313" key="7">
    <source>
        <dbReference type="Proteomes" id="UP000286341"/>
    </source>
</evidence>
<comment type="caution">
    <text evidence="5">The sequence shown here is derived from an EMBL/GenBank/DDBJ whole genome shotgun (WGS) entry which is preliminary data.</text>
</comment>
<name>A0A415I7X5_9FIRM</name>
<dbReference type="Gene3D" id="3.40.50.720">
    <property type="entry name" value="NAD(P)-binding Rossmann-like Domain"/>
    <property type="match status" value="1"/>
</dbReference>
<dbReference type="InterPro" id="IPR050129">
    <property type="entry name" value="Zn_alcohol_dh"/>
</dbReference>
<dbReference type="PANTHER" id="PTHR43401">
    <property type="entry name" value="L-THREONINE 3-DEHYDROGENASE"/>
    <property type="match status" value="1"/>
</dbReference>
<sequence length="363" mass="40405">MRAVIFSDEKKLDNLDIDNNLPDEKGIVLSVIASGICGTDLHIIEGEGNLCGNVILGHEFYGSIDKIEAGSKVQCLNGNVEVGDFVTVVPGIICNECTYCNSLPLNENYCLNRSVFGLNMRDAKSNIVYGGNMEQIFIPEKFYLYKVPKSWPLGLATLLEPVSVAVKTVKRTLKYVENIKNRSLTAVIFGLGTLGFFIGTKLRKCGVKVIGIDPEKSRRDRALRNGIEDVFSYEEMTEEFYKKYCKNSWNGIEADMVFEAVGKPDVFAYALHFARKGGVVMEVGNFLFSGNAEISPNLICNRELIIVGSVLADANSYFEAEEILEEFVDKSSEVICNYEVDEYEQAFRSALSRTEGLKSNLIF</sequence>
<dbReference type="InterPro" id="IPR013149">
    <property type="entry name" value="ADH-like_C"/>
</dbReference>
<evidence type="ECO:0000256" key="1">
    <source>
        <dbReference type="ARBA" id="ARBA00023002"/>
    </source>
</evidence>
<dbReference type="Gene3D" id="3.90.180.10">
    <property type="entry name" value="Medium-chain alcohol dehydrogenases, catalytic domain"/>
    <property type="match status" value="1"/>
</dbReference>
<dbReference type="Pfam" id="PF08240">
    <property type="entry name" value="ADH_N"/>
    <property type="match status" value="1"/>
</dbReference>
<dbReference type="EMBL" id="QROF01000008">
    <property type="protein sequence ID" value="RHL03737.1"/>
    <property type="molecule type" value="Genomic_DNA"/>
</dbReference>
<dbReference type="SUPFAM" id="SSF50129">
    <property type="entry name" value="GroES-like"/>
    <property type="match status" value="1"/>
</dbReference>
<keyword evidence="1" id="KW-0560">Oxidoreductase</keyword>
<evidence type="ECO:0000259" key="2">
    <source>
        <dbReference type="Pfam" id="PF00107"/>
    </source>
</evidence>
<evidence type="ECO:0000313" key="4">
    <source>
        <dbReference type="EMBL" id="RHA09388.1"/>
    </source>
</evidence>
<evidence type="ECO:0000313" key="5">
    <source>
        <dbReference type="EMBL" id="RHL03737.1"/>
    </source>
</evidence>
<organism evidence="5 6">
    <name type="scientific">Agathobacter rectalis</name>
    <dbReference type="NCBI Taxonomy" id="39491"/>
    <lineage>
        <taxon>Bacteria</taxon>
        <taxon>Bacillati</taxon>
        <taxon>Bacillota</taxon>
        <taxon>Clostridia</taxon>
        <taxon>Lachnospirales</taxon>
        <taxon>Lachnospiraceae</taxon>
        <taxon>Agathobacter</taxon>
    </lineage>
</organism>
<proteinExistence type="predicted"/>
<dbReference type="AlphaFoldDB" id="A0A415I7X5"/>
<dbReference type="Proteomes" id="UP000286181">
    <property type="component" value="Unassembled WGS sequence"/>
</dbReference>
<evidence type="ECO:0000259" key="3">
    <source>
        <dbReference type="Pfam" id="PF08240"/>
    </source>
</evidence>
<dbReference type="InterPro" id="IPR013154">
    <property type="entry name" value="ADH-like_N"/>
</dbReference>
<feature type="domain" description="Alcohol dehydrogenase-like N-terminal" evidence="3">
    <location>
        <begin position="26"/>
        <end position="148"/>
    </location>
</feature>
<dbReference type="SUPFAM" id="SSF51735">
    <property type="entry name" value="NAD(P)-binding Rossmann-fold domains"/>
    <property type="match status" value="1"/>
</dbReference>
<gene>
    <name evidence="5" type="ORF">DW038_10265</name>
    <name evidence="4" type="ORF">DW948_14225</name>
</gene>
<dbReference type="PANTHER" id="PTHR43401:SF2">
    <property type="entry name" value="L-THREONINE 3-DEHYDROGENASE"/>
    <property type="match status" value="1"/>
</dbReference>
<accession>A0A415I7X5</accession>
<dbReference type="Proteomes" id="UP000286341">
    <property type="component" value="Unassembled WGS sequence"/>
</dbReference>
<reference evidence="6 7" key="1">
    <citation type="submission" date="2018-08" db="EMBL/GenBank/DDBJ databases">
        <title>A genome reference for cultivated species of the human gut microbiota.</title>
        <authorList>
            <person name="Zou Y."/>
            <person name="Xue W."/>
            <person name="Luo G."/>
        </authorList>
    </citation>
    <scope>NUCLEOTIDE SEQUENCE [LARGE SCALE GENOMIC DNA]</scope>
    <source>
        <strain evidence="5 6">AF39-14AC</strain>
        <strain evidence="4 7">AM44-1AT</strain>
    </source>
</reference>
<feature type="domain" description="Alcohol dehydrogenase-like C-terminal" evidence="2">
    <location>
        <begin position="202"/>
        <end position="324"/>
    </location>
</feature>
<protein>
    <submittedName>
        <fullName evidence="5">Uncharacterized protein</fullName>
    </submittedName>
</protein>
<dbReference type="RefSeq" id="WP_118343003.1">
    <property type="nucleotide sequence ID" value="NZ_QROF01000008.1"/>
</dbReference>
<dbReference type="GO" id="GO:0016491">
    <property type="term" value="F:oxidoreductase activity"/>
    <property type="evidence" value="ECO:0007669"/>
    <property type="project" value="UniProtKB-KW"/>
</dbReference>
<dbReference type="Pfam" id="PF00107">
    <property type="entry name" value="ADH_zinc_N"/>
    <property type="match status" value="1"/>
</dbReference>
<dbReference type="EMBL" id="QSFB01000031">
    <property type="protein sequence ID" value="RHA09388.1"/>
    <property type="molecule type" value="Genomic_DNA"/>
</dbReference>
<dbReference type="InterPro" id="IPR011032">
    <property type="entry name" value="GroES-like_sf"/>
</dbReference>
<dbReference type="InterPro" id="IPR036291">
    <property type="entry name" value="NAD(P)-bd_dom_sf"/>
</dbReference>
<evidence type="ECO:0000313" key="6">
    <source>
        <dbReference type="Proteomes" id="UP000286181"/>
    </source>
</evidence>